<dbReference type="InterPro" id="IPR015915">
    <property type="entry name" value="Kelch-typ_b-propeller"/>
</dbReference>
<dbReference type="AlphaFoldDB" id="A0A137NTQ2"/>
<dbReference type="Proteomes" id="UP000070444">
    <property type="component" value="Unassembled WGS sequence"/>
</dbReference>
<organism evidence="2 3">
    <name type="scientific">Conidiobolus coronatus (strain ATCC 28846 / CBS 209.66 / NRRL 28638)</name>
    <name type="common">Delacroixia coronata</name>
    <dbReference type="NCBI Taxonomy" id="796925"/>
    <lineage>
        <taxon>Eukaryota</taxon>
        <taxon>Fungi</taxon>
        <taxon>Fungi incertae sedis</taxon>
        <taxon>Zoopagomycota</taxon>
        <taxon>Entomophthoromycotina</taxon>
        <taxon>Entomophthoromycetes</taxon>
        <taxon>Entomophthorales</taxon>
        <taxon>Ancylistaceae</taxon>
        <taxon>Conidiobolus</taxon>
    </lineage>
</organism>
<name>A0A137NTQ2_CONC2</name>
<feature type="transmembrane region" description="Helical" evidence="1">
    <location>
        <begin position="207"/>
        <end position="230"/>
    </location>
</feature>
<reference evidence="2 3" key="1">
    <citation type="journal article" date="2015" name="Genome Biol. Evol.">
        <title>Phylogenomic analyses indicate that early fungi evolved digesting cell walls of algal ancestors of land plants.</title>
        <authorList>
            <person name="Chang Y."/>
            <person name="Wang S."/>
            <person name="Sekimoto S."/>
            <person name="Aerts A.L."/>
            <person name="Choi C."/>
            <person name="Clum A."/>
            <person name="LaButti K.M."/>
            <person name="Lindquist E.A."/>
            <person name="Yee Ngan C."/>
            <person name="Ohm R.A."/>
            <person name="Salamov A.A."/>
            <person name="Grigoriev I.V."/>
            <person name="Spatafora J.W."/>
            <person name="Berbee M.L."/>
        </authorList>
    </citation>
    <scope>NUCLEOTIDE SEQUENCE [LARGE SCALE GENOMIC DNA]</scope>
    <source>
        <strain evidence="2 3">NRRL 28638</strain>
    </source>
</reference>
<accession>A0A137NTQ2</accession>
<evidence type="ECO:0008006" key="4">
    <source>
        <dbReference type="Google" id="ProtNLM"/>
    </source>
</evidence>
<sequence length="303" mass="34343">MTYSINGKLKPVIGHSSAIVDNRYLAILGGYTNVDDNESERSSGYESLYKYYSLYNLTVFDTFTNDWENINIEPDIMDTSKVNIQFKEFLSTADKNKVYILAKTAGEDNTNAVDRILYLGILDYSSKTWNWSPIYDEDGGKYNSSISANDLVVYKDQIIIINDNTTSTYDKVAPILVLDLITKRMKSTLRSSYRSNVKDSDSILPPYAIVLIGVGCTALLPAYISLLYLINKKKSNSKNTKNNHSDTIPEVWSNPDIDNTNNIITWDKKKGINIKQNSSNTLYFNRLFPKSENQNTSNMIEIS</sequence>
<keyword evidence="1" id="KW-0472">Membrane</keyword>
<dbReference type="SUPFAM" id="SSF117281">
    <property type="entry name" value="Kelch motif"/>
    <property type="match status" value="1"/>
</dbReference>
<dbReference type="EMBL" id="KQ964766">
    <property type="protein sequence ID" value="KXN66101.1"/>
    <property type="molecule type" value="Genomic_DNA"/>
</dbReference>
<keyword evidence="3" id="KW-1185">Reference proteome</keyword>
<evidence type="ECO:0000313" key="3">
    <source>
        <dbReference type="Proteomes" id="UP000070444"/>
    </source>
</evidence>
<protein>
    <recommendedName>
        <fullName evidence="4">Galactose oxidase</fullName>
    </recommendedName>
</protein>
<keyword evidence="1" id="KW-0812">Transmembrane</keyword>
<proteinExistence type="predicted"/>
<gene>
    <name evidence="2" type="ORF">CONCODRAFT_12117</name>
</gene>
<dbReference type="Gene3D" id="2.120.10.80">
    <property type="entry name" value="Kelch-type beta propeller"/>
    <property type="match status" value="1"/>
</dbReference>
<evidence type="ECO:0000256" key="1">
    <source>
        <dbReference type="SAM" id="Phobius"/>
    </source>
</evidence>
<keyword evidence="1" id="KW-1133">Transmembrane helix</keyword>
<evidence type="ECO:0000313" key="2">
    <source>
        <dbReference type="EMBL" id="KXN66101.1"/>
    </source>
</evidence>